<dbReference type="PROSITE" id="PS51257">
    <property type="entry name" value="PROKAR_LIPOPROTEIN"/>
    <property type="match status" value="1"/>
</dbReference>
<gene>
    <name evidence="1" type="ORF">EG240_13815</name>
</gene>
<organism evidence="1 2">
    <name type="scientific">Paenimyroides tangerinum</name>
    <dbReference type="NCBI Taxonomy" id="2488728"/>
    <lineage>
        <taxon>Bacteria</taxon>
        <taxon>Pseudomonadati</taxon>
        <taxon>Bacteroidota</taxon>
        <taxon>Flavobacteriia</taxon>
        <taxon>Flavobacteriales</taxon>
        <taxon>Flavobacteriaceae</taxon>
        <taxon>Paenimyroides</taxon>
    </lineage>
</organism>
<comment type="caution">
    <text evidence="1">The sequence shown here is derived from an EMBL/GenBank/DDBJ whole genome shotgun (WGS) entry which is preliminary data.</text>
</comment>
<dbReference type="Proteomes" id="UP000275719">
    <property type="component" value="Unassembled WGS sequence"/>
</dbReference>
<evidence type="ECO:0000313" key="2">
    <source>
        <dbReference type="Proteomes" id="UP000275719"/>
    </source>
</evidence>
<protein>
    <recommendedName>
        <fullName evidence="3">Lipoprotein</fullName>
    </recommendedName>
</protein>
<accession>A0A3P3W426</accession>
<dbReference type="EMBL" id="RQVQ01000041">
    <property type="protein sequence ID" value="RRJ88419.1"/>
    <property type="molecule type" value="Genomic_DNA"/>
</dbReference>
<keyword evidence="2" id="KW-1185">Reference proteome</keyword>
<evidence type="ECO:0000313" key="1">
    <source>
        <dbReference type="EMBL" id="RRJ88419.1"/>
    </source>
</evidence>
<reference evidence="1 2" key="1">
    <citation type="submission" date="2018-11" db="EMBL/GenBank/DDBJ databases">
        <title>Flavobacterium sp. nov., YIM 102701-2 draft genome.</title>
        <authorList>
            <person name="Li G."/>
            <person name="Jiang Y."/>
        </authorList>
    </citation>
    <scope>NUCLEOTIDE SEQUENCE [LARGE SCALE GENOMIC DNA]</scope>
    <source>
        <strain evidence="1 2">YIM 102701-2</strain>
    </source>
</reference>
<proteinExistence type="predicted"/>
<dbReference type="OrthoDB" id="947938at2"/>
<dbReference type="RefSeq" id="WP_125019946.1">
    <property type="nucleotide sequence ID" value="NZ_RQVQ01000041.1"/>
</dbReference>
<name>A0A3P3W426_9FLAO</name>
<dbReference type="AlphaFoldDB" id="A0A3P3W426"/>
<evidence type="ECO:0008006" key="3">
    <source>
        <dbReference type="Google" id="ProtNLM"/>
    </source>
</evidence>
<sequence length="296" mass="35045">MKFIKTYILLMFGMIFLFLGCGEKSQVDIKNLGDFNIVNVMSEDKYAELQSNYKDLNLTDAVSEDDYSFYSYISLRPNRTYTFLLGNQYMFGTYEFKNDELILSPNEGENIHLKIKDVTEQSIQLHGDFKDFKSDFLVIVDGKSTFYLNLRSEISVDNVAYDYRSTELNKWRIKPTAPESVYEIKERLLNNLNYIASYMYANQMAQKEVINVKGIRSPFLHAANGVFLYEWKEVDNYWKLIFYDEKDAKQAYKMLKLNFDRHYDVPQTNDWLYLNEYLIRELIKNVETSIVVEPEK</sequence>